<keyword evidence="3" id="KW-1185">Reference proteome</keyword>
<dbReference type="AlphaFoldDB" id="A0A3S5CVF6"/>
<feature type="region of interest" description="Disordered" evidence="1">
    <location>
        <begin position="1"/>
        <end position="51"/>
    </location>
</feature>
<protein>
    <submittedName>
        <fullName evidence="2">Uncharacterized protein</fullName>
    </submittedName>
</protein>
<proteinExistence type="predicted"/>
<dbReference type="EMBL" id="CAAALY010275143">
    <property type="protein sequence ID" value="VEL42563.1"/>
    <property type="molecule type" value="Genomic_DNA"/>
</dbReference>
<gene>
    <name evidence="2" type="ORF">PXEA_LOCUS36003</name>
</gene>
<evidence type="ECO:0000256" key="1">
    <source>
        <dbReference type="SAM" id="MobiDB-lite"/>
    </source>
</evidence>
<sequence>LADRPKADGQASGEKGANDPTSQNGISESSDQCSCSARTGLQPSYWSSGRGTTVCPTGLLMGLTDRRTGGPMGRWADGG</sequence>
<accession>A0A3S5CVF6</accession>
<organism evidence="2 3">
    <name type="scientific">Protopolystoma xenopodis</name>
    <dbReference type="NCBI Taxonomy" id="117903"/>
    <lineage>
        <taxon>Eukaryota</taxon>
        <taxon>Metazoa</taxon>
        <taxon>Spiralia</taxon>
        <taxon>Lophotrochozoa</taxon>
        <taxon>Platyhelminthes</taxon>
        <taxon>Monogenea</taxon>
        <taxon>Polyopisthocotylea</taxon>
        <taxon>Polystomatidea</taxon>
        <taxon>Polystomatidae</taxon>
        <taxon>Protopolystoma</taxon>
    </lineage>
</organism>
<feature type="non-terminal residue" evidence="2">
    <location>
        <position position="1"/>
    </location>
</feature>
<evidence type="ECO:0000313" key="2">
    <source>
        <dbReference type="EMBL" id="VEL42563.1"/>
    </source>
</evidence>
<reference evidence="2" key="1">
    <citation type="submission" date="2018-11" db="EMBL/GenBank/DDBJ databases">
        <authorList>
            <consortium name="Pathogen Informatics"/>
        </authorList>
    </citation>
    <scope>NUCLEOTIDE SEQUENCE</scope>
</reference>
<dbReference type="Proteomes" id="UP000784294">
    <property type="component" value="Unassembled WGS sequence"/>
</dbReference>
<name>A0A3S5CVF6_9PLAT</name>
<feature type="compositionally biased region" description="Polar residues" evidence="1">
    <location>
        <begin position="19"/>
        <end position="51"/>
    </location>
</feature>
<comment type="caution">
    <text evidence="2">The sequence shown here is derived from an EMBL/GenBank/DDBJ whole genome shotgun (WGS) entry which is preliminary data.</text>
</comment>
<evidence type="ECO:0000313" key="3">
    <source>
        <dbReference type="Proteomes" id="UP000784294"/>
    </source>
</evidence>